<comment type="caution">
    <text evidence="2">The sequence shown here is derived from an EMBL/GenBank/DDBJ whole genome shotgun (WGS) entry which is preliminary data.</text>
</comment>
<feature type="non-terminal residue" evidence="2">
    <location>
        <position position="157"/>
    </location>
</feature>
<dbReference type="SUPFAM" id="SSF52540">
    <property type="entry name" value="P-loop containing nucleoside triphosphate hydrolases"/>
    <property type="match status" value="1"/>
</dbReference>
<organism evidence="2">
    <name type="scientific">marine sediment metagenome</name>
    <dbReference type="NCBI Taxonomy" id="412755"/>
    <lineage>
        <taxon>unclassified sequences</taxon>
        <taxon>metagenomes</taxon>
        <taxon>ecological metagenomes</taxon>
    </lineage>
</organism>
<dbReference type="GO" id="GO:0005524">
    <property type="term" value="F:ATP binding"/>
    <property type="evidence" value="ECO:0007669"/>
    <property type="project" value="InterPro"/>
</dbReference>
<dbReference type="Pfam" id="PF03796">
    <property type="entry name" value="DnaB_C"/>
    <property type="match status" value="1"/>
</dbReference>
<dbReference type="Gene3D" id="3.40.50.300">
    <property type="entry name" value="P-loop containing nucleotide triphosphate hydrolases"/>
    <property type="match status" value="1"/>
</dbReference>
<protein>
    <recommendedName>
        <fullName evidence="1">SF4 helicase domain-containing protein</fullName>
    </recommendedName>
</protein>
<feature type="domain" description="SF4 helicase" evidence="1">
    <location>
        <begin position="5"/>
        <end position="153"/>
    </location>
</feature>
<dbReference type="GO" id="GO:0006260">
    <property type="term" value="P:DNA replication"/>
    <property type="evidence" value="ECO:0007669"/>
    <property type="project" value="InterPro"/>
</dbReference>
<dbReference type="InterPro" id="IPR027417">
    <property type="entry name" value="P-loop_NTPase"/>
</dbReference>
<dbReference type="AlphaFoldDB" id="A0A0F9TNN3"/>
<gene>
    <name evidence="2" type="ORF">LCGC14_0306830</name>
</gene>
<sequence>MPTEYKKFKKVKNIFVDYPIYFYSGAQGELEPKTLKEFIELAVKLYDIDFVMIDNLQRYVKDDKFATQNTSRAMSMLKDSAVDLKIPILLITHITKPEKNRNNNKVTMHDAKQSSTIYQVADIYLTIWNDKDTNKKNAEDKMFLSIEKNRMGEGNLD</sequence>
<dbReference type="GO" id="GO:0003678">
    <property type="term" value="F:DNA helicase activity"/>
    <property type="evidence" value="ECO:0007669"/>
    <property type="project" value="InterPro"/>
</dbReference>
<accession>A0A0F9TNN3</accession>
<reference evidence="2" key="1">
    <citation type="journal article" date="2015" name="Nature">
        <title>Complex archaea that bridge the gap between prokaryotes and eukaryotes.</title>
        <authorList>
            <person name="Spang A."/>
            <person name="Saw J.H."/>
            <person name="Jorgensen S.L."/>
            <person name="Zaremba-Niedzwiedzka K."/>
            <person name="Martijn J."/>
            <person name="Lind A.E."/>
            <person name="van Eijk R."/>
            <person name="Schleper C."/>
            <person name="Guy L."/>
            <person name="Ettema T.J."/>
        </authorList>
    </citation>
    <scope>NUCLEOTIDE SEQUENCE</scope>
</reference>
<evidence type="ECO:0000313" key="2">
    <source>
        <dbReference type="EMBL" id="KKN82725.1"/>
    </source>
</evidence>
<evidence type="ECO:0000259" key="1">
    <source>
        <dbReference type="Pfam" id="PF03796"/>
    </source>
</evidence>
<proteinExistence type="predicted"/>
<dbReference type="InterPro" id="IPR007694">
    <property type="entry name" value="DNA_helicase_DnaB-like_C"/>
</dbReference>
<dbReference type="EMBL" id="LAZR01000196">
    <property type="protein sequence ID" value="KKN82725.1"/>
    <property type="molecule type" value="Genomic_DNA"/>
</dbReference>
<name>A0A0F9TNN3_9ZZZZ</name>